<evidence type="ECO:0000313" key="14">
    <source>
        <dbReference type="Proteomes" id="UP000005408"/>
    </source>
</evidence>
<keyword evidence="5" id="KW-0677">Repeat</keyword>
<evidence type="ECO:0000256" key="6">
    <source>
        <dbReference type="ARBA" id="ARBA00022837"/>
    </source>
</evidence>
<dbReference type="Gene3D" id="4.10.900.10">
    <property type="entry name" value="TCF3-CBD (Catenin binding domain)"/>
    <property type="match status" value="1"/>
</dbReference>
<dbReference type="AlphaFoldDB" id="A0A8W8K674"/>
<organism evidence="13 14">
    <name type="scientific">Magallana gigas</name>
    <name type="common">Pacific oyster</name>
    <name type="synonym">Crassostrea gigas</name>
    <dbReference type="NCBI Taxonomy" id="29159"/>
    <lineage>
        <taxon>Eukaryota</taxon>
        <taxon>Metazoa</taxon>
        <taxon>Spiralia</taxon>
        <taxon>Lophotrochozoa</taxon>
        <taxon>Mollusca</taxon>
        <taxon>Bivalvia</taxon>
        <taxon>Autobranchia</taxon>
        <taxon>Pteriomorphia</taxon>
        <taxon>Ostreida</taxon>
        <taxon>Ostreoidea</taxon>
        <taxon>Ostreidae</taxon>
        <taxon>Magallana</taxon>
    </lineage>
</organism>
<dbReference type="FunFam" id="4.10.900.10:FF:000001">
    <property type="entry name" value="Cadherin 2"/>
    <property type="match status" value="1"/>
</dbReference>
<evidence type="ECO:0000256" key="7">
    <source>
        <dbReference type="ARBA" id="ARBA00022889"/>
    </source>
</evidence>
<comment type="subcellular location">
    <subcellularLocation>
        <location evidence="1">Cell membrane</location>
        <topology evidence="1">Single-pass type I membrane protein</topology>
    </subcellularLocation>
</comment>
<evidence type="ECO:0000256" key="9">
    <source>
        <dbReference type="ARBA" id="ARBA00023136"/>
    </source>
</evidence>
<evidence type="ECO:0000256" key="3">
    <source>
        <dbReference type="ARBA" id="ARBA00022692"/>
    </source>
</evidence>
<comment type="function">
    <text evidence="11">Cadherins are calcium-dependent cell adhesion proteins.</text>
</comment>
<evidence type="ECO:0000256" key="5">
    <source>
        <dbReference type="ARBA" id="ARBA00022737"/>
    </source>
</evidence>
<keyword evidence="10" id="KW-0325">Glycoprotein</keyword>
<keyword evidence="2" id="KW-1003">Cell membrane</keyword>
<dbReference type="GO" id="GO:0005886">
    <property type="term" value="C:plasma membrane"/>
    <property type="evidence" value="ECO:0007669"/>
    <property type="project" value="UniProtKB-SubCell"/>
</dbReference>
<proteinExistence type="predicted"/>
<evidence type="ECO:0000313" key="13">
    <source>
        <dbReference type="EnsemblMetazoa" id="G22131.3:cds"/>
    </source>
</evidence>
<evidence type="ECO:0000259" key="12">
    <source>
        <dbReference type="Pfam" id="PF01049"/>
    </source>
</evidence>
<dbReference type="InterPro" id="IPR000233">
    <property type="entry name" value="Cadherin_Y-type_LIR"/>
</dbReference>
<accession>A0A8W8K674</accession>
<keyword evidence="7" id="KW-0130">Cell adhesion</keyword>
<dbReference type="InterPro" id="IPR027397">
    <property type="entry name" value="Catenin-bd_sf"/>
</dbReference>
<dbReference type="GO" id="GO:0007156">
    <property type="term" value="P:homophilic cell adhesion via plasma membrane adhesion molecules"/>
    <property type="evidence" value="ECO:0007669"/>
    <property type="project" value="InterPro"/>
</dbReference>
<dbReference type="Pfam" id="PF01049">
    <property type="entry name" value="CADH_Y-type_LIR"/>
    <property type="match status" value="1"/>
</dbReference>
<feature type="domain" description="Cadherin Y-type LIR-motif" evidence="12">
    <location>
        <begin position="4"/>
        <end position="57"/>
    </location>
</feature>
<protein>
    <recommendedName>
        <fullName evidence="12">Cadherin Y-type LIR-motif domain-containing protein</fullName>
    </recommendedName>
</protein>
<dbReference type="EnsemblMetazoa" id="G22131.3">
    <property type="protein sequence ID" value="G22131.3:cds"/>
    <property type="gene ID" value="G22131"/>
</dbReference>
<evidence type="ECO:0000256" key="1">
    <source>
        <dbReference type="ARBA" id="ARBA00004251"/>
    </source>
</evidence>
<name>A0A8W8K674_MAGGI</name>
<keyword evidence="6" id="KW-0106">Calcium</keyword>
<evidence type="ECO:0000256" key="11">
    <source>
        <dbReference type="RuleBase" id="RU004357"/>
    </source>
</evidence>
<keyword evidence="3" id="KW-0812">Transmembrane</keyword>
<evidence type="ECO:0000256" key="10">
    <source>
        <dbReference type="ARBA" id="ARBA00023180"/>
    </source>
</evidence>
<keyword evidence="9" id="KW-0472">Membrane</keyword>
<evidence type="ECO:0000256" key="8">
    <source>
        <dbReference type="ARBA" id="ARBA00022989"/>
    </source>
</evidence>
<evidence type="ECO:0000256" key="2">
    <source>
        <dbReference type="ARBA" id="ARBA00022475"/>
    </source>
</evidence>
<dbReference type="Proteomes" id="UP000005408">
    <property type="component" value="Unassembled WGS sequence"/>
</dbReference>
<reference evidence="13" key="1">
    <citation type="submission" date="2022-08" db="UniProtKB">
        <authorList>
            <consortium name="EnsemblMetazoa"/>
        </authorList>
    </citation>
    <scope>IDENTIFICATION</scope>
    <source>
        <strain evidence="13">05x7-T-G4-1.051#20</strain>
    </source>
</reference>
<keyword evidence="14" id="KW-1185">Reference proteome</keyword>
<keyword evidence="8" id="KW-1133">Transmembrane helix</keyword>
<keyword evidence="4" id="KW-0479">Metal-binding</keyword>
<dbReference type="GO" id="GO:0005509">
    <property type="term" value="F:calcium ion binding"/>
    <property type="evidence" value="ECO:0007669"/>
    <property type="project" value="InterPro"/>
</dbReference>
<evidence type="ECO:0000256" key="4">
    <source>
        <dbReference type="ARBA" id="ARBA00022723"/>
    </source>
</evidence>
<sequence>ESGAPPYDTLHEFMYEGEGSLAGSLSSINTSSSGGSQDYEYLQEWGPKFAKLADMYNTYEDSD</sequence>